<organism evidence="3 4">
    <name type="scientific">Gemmata massiliana</name>
    <dbReference type="NCBI Taxonomy" id="1210884"/>
    <lineage>
        <taxon>Bacteria</taxon>
        <taxon>Pseudomonadati</taxon>
        <taxon>Planctomycetota</taxon>
        <taxon>Planctomycetia</taxon>
        <taxon>Gemmatales</taxon>
        <taxon>Gemmataceae</taxon>
        <taxon>Gemmata</taxon>
    </lineage>
</organism>
<evidence type="ECO:0000313" key="4">
    <source>
        <dbReference type="Proteomes" id="UP000464178"/>
    </source>
</evidence>
<evidence type="ECO:0000256" key="1">
    <source>
        <dbReference type="SAM" id="MobiDB-lite"/>
    </source>
</evidence>
<gene>
    <name evidence="3" type="ORF">SOIL9_85690</name>
</gene>
<dbReference type="RefSeq" id="WP_162671842.1">
    <property type="nucleotide sequence ID" value="NZ_LR593886.1"/>
</dbReference>
<dbReference type="InterPro" id="IPR046699">
    <property type="entry name" value="ARPP-1"/>
</dbReference>
<reference evidence="3 4" key="1">
    <citation type="submission" date="2019-05" db="EMBL/GenBank/DDBJ databases">
        <authorList>
            <consortium name="Science for Life Laboratories"/>
        </authorList>
    </citation>
    <scope>NUCLEOTIDE SEQUENCE [LARGE SCALE GENOMIC DNA]</scope>
    <source>
        <strain evidence="3">Soil9</strain>
    </source>
</reference>
<dbReference type="Pfam" id="PF20208">
    <property type="entry name" value="ARPP-1"/>
    <property type="match status" value="1"/>
</dbReference>
<evidence type="ECO:0000313" key="3">
    <source>
        <dbReference type="EMBL" id="VTR99285.1"/>
    </source>
</evidence>
<name>A0A6P2DCL8_9BACT</name>
<evidence type="ECO:0000259" key="2">
    <source>
        <dbReference type="Pfam" id="PF20208"/>
    </source>
</evidence>
<feature type="domain" description="ARG and Rhodanese-Phosphatase-superfamily-associated" evidence="2">
    <location>
        <begin position="38"/>
        <end position="315"/>
    </location>
</feature>
<accession>A0A6P2DCL8</accession>
<sequence length="456" mass="48230">MSKSFRALGLVGLFFVGAWYSGGGARTLPIDGSSELVAAPLAYGNLCVYFVYGPDAVSGAKVLTLQEALERELAVVHETGTVNTLAVENRSPDYELFIQSGDIVKGGRQDRVAAVDMLVLPGSGNVPLPAHCVEQGRWTGRVGESARVFQKSDAFAAGKELKYANASGQQSAVWQTVSENQSKLRANVAANVTENASPSSFQLTLEAPAVKSKVAEYEAALKTAGSARGDIVGVVFVVNGQITGAEVYGSNTLFRKAWPKLLSAAAVEAVAEHAGQATTQPPTARAIEHFLARGGESEPVGIRSSVNENALRGHGPASMMYGNVLNPNQDAIELRVEGGRSSVAPVQELLQTEGRLPVVQTEGQLVQTNDLPVTGTVFAPVTLPNPAGAVHVRGTDNERASGRVQTNQSNLRPAPPLNADGNRLSSSRAENRSTLMVESRDPARQNAVIHRSYIKK</sequence>
<protein>
    <submittedName>
        <fullName evidence="3">Hypothetical conserved protein</fullName>
    </submittedName>
</protein>
<dbReference type="Proteomes" id="UP000464178">
    <property type="component" value="Chromosome"/>
</dbReference>
<feature type="compositionally biased region" description="Polar residues" evidence="1">
    <location>
        <begin position="423"/>
        <end position="436"/>
    </location>
</feature>
<proteinExistence type="predicted"/>
<dbReference type="AlphaFoldDB" id="A0A6P2DCL8"/>
<feature type="region of interest" description="Disordered" evidence="1">
    <location>
        <begin position="398"/>
        <end position="441"/>
    </location>
</feature>
<dbReference type="EMBL" id="LR593886">
    <property type="protein sequence ID" value="VTR99285.1"/>
    <property type="molecule type" value="Genomic_DNA"/>
</dbReference>
<dbReference type="KEGG" id="gms:SOIL9_85690"/>
<keyword evidence="4" id="KW-1185">Reference proteome</keyword>